<dbReference type="NCBIfam" id="TIGR01507">
    <property type="entry name" value="hopene_cyclase"/>
    <property type="match status" value="1"/>
</dbReference>
<keyword evidence="8" id="KW-1185">Reference proteome</keyword>
<dbReference type="SFLD" id="SFLDG01016">
    <property type="entry name" value="Prenyltransferase_Like_2"/>
    <property type="match status" value="1"/>
</dbReference>
<keyword evidence="3" id="KW-0677">Repeat</keyword>
<dbReference type="GO" id="GO:0005811">
    <property type="term" value="C:lipid droplet"/>
    <property type="evidence" value="ECO:0007669"/>
    <property type="project" value="InterPro"/>
</dbReference>
<feature type="domain" description="Squalene cyclase C-terminal" evidence="5">
    <location>
        <begin position="344"/>
        <end position="659"/>
    </location>
</feature>
<sequence length="670" mass="76082">MDLISGEMSRILGRYFGFISTSPAEGENATFSAGRLDALNEEIARAAARTSGNYLGEQHPDGYWWYELEANVTITSEYLMLLHFLGLYDRQRDELIARHILNNQRPDGTWAIHWGGEGDLSTTVEAYFALKLAGFDPDDPPLRKAREFILKNGGVESCRVFTRIFLALFGEFDWKAIPSIPVEVNLMPSWFPMSIYRMSSWARCTFVPLSIVLDLRPVRPIPRGARIRELYKVPDKMPSLSPKKLSTFSWKRFFFILDMVIKAAEDTPLRVFRNKAMGFTERWVRERQEPTGDWGGIQPAMVNSILALSSLGHDVSHEPIRKGLEALERFTLEKEEELMLQSCISPVWDTALTSLALLHAGLRKDHPQLIKACRWLASKQIFKKGDWSIKRPGLEPGGWAFEFENSWYPDVDDTAVVLMLLYRYADDGVIDRAKLDRGLSWILGMQGRDGGWGAFDVDNNMRILNQLPLGDLEAMIDPSTPDLTGRVLELLGQIGYGTNDRAVKKAIKFLRKTQEGDGSWWGRWGVNHIYGTCAVLCGLGAVGESLKAPYVRKAVRWIKDNQNQDGGWGECCESYADPSLKCRGASTPSQTAWAMMALMAAEQEIVEEVIRGVKYLLKRQKDDGTWDEEWFTGTGFPKYFMLRYHNYRNCFPLMALGKFCQRSRSRGLGQ</sequence>
<evidence type="ECO:0000313" key="7">
    <source>
        <dbReference type="EMBL" id="SPQ00398.1"/>
    </source>
</evidence>
<name>A0A2U3QG73_9BACT</name>
<accession>A0A2U3QG73</accession>
<evidence type="ECO:0000313" key="8">
    <source>
        <dbReference type="Proteomes" id="UP000245125"/>
    </source>
</evidence>
<dbReference type="GO" id="GO:0051007">
    <property type="term" value="F:squalene-hopene cyclase activity"/>
    <property type="evidence" value="ECO:0007669"/>
    <property type="project" value="UniProtKB-EC"/>
</dbReference>
<dbReference type="GO" id="GO:0016829">
    <property type="term" value="F:lyase activity"/>
    <property type="evidence" value="ECO:0007669"/>
    <property type="project" value="UniProtKB-KW"/>
</dbReference>
<protein>
    <submittedName>
        <fullName evidence="7">Squalene--hopene cyclase</fullName>
        <ecNumber evidence="7">4.2.1.129</ecNumber>
        <ecNumber evidence="7">5.4.99.17</ecNumber>
    </submittedName>
</protein>
<dbReference type="Pfam" id="PF13249">
    <property type="entry name" value="SQHop_cyclase_N"/>
    <property type="match status" value="1"/>
</dbReference>
<evidence type="ECO:0000259" key="5">
    <source>
        <dbReference type="Pfam" id="PF13243"/>
    </source>
</evidence>
<dbReference type="InterPro" id="IPR008930">
    <property type="entry name" value="Terpenoid_cyclase/PrenylTrfase"/>
</dbReference>
<evidence type="ECO:0000259" key="6">
    <source>
        <dbReference type="Pfam" id="PF13249"/>
    </source>
</evidence>
<feature type="domain" description="Squalene cyclase N-terminal" evidence="6">
    <location>
        <begin position="50"/>
        <end position="335"/>
    </location>
</feature>
<dbReference type="Pfam" id="PF13243">
    <property type="entry name" value="SQHop_cyclase_C"/>
    <property type="match status" value="1"/>
</dbReference>
<dbReference type="EC" id="5.4.99.17" evidence="7"/>
<dbReference type="OrthoDB" id="9758578at2"/>
<dbReference type="CDD" id="cd02892">
    <property type="entry name" value="SQCY_1"/>
    <property type="match status" value="1"/>
</dbReference>
<evidence type="ECO:0000256" key="4">
    <source>
        <dbReference type="ARBA" id="ARBA00023235"/>
    </source>
</evidence>
<dbReference type="InterPro" id="IPR032696">
    <property type="entry name" value="SQ_cyclase_C"/>
</dbReference>
<dbReference type="PANTHER" id="PTHR11764">
    <property type="entry name" value="TERPENE CYCLASE/MUTASE FAMILY MEMBER"/>
    <property type="match status" value="1"/>
</dbReference>
<dbReference type="GO" id="GO:0016104">
    <property type="term" value="P:triterpenoid biosynthetic process"/>
    <property type="evidence" value="ECO:0007669"/>
    <property type="project" value="InterPro"/>
</dbReference>
<keyword evidence="7" id="KW-0456">Lyase</keyword>
<organism evidence="7 8">
    <name type="scientific">Candidatus Sulfobium mesophilum</name>
    <dbReference type="NCBI Taxonomy" id="2016548"/>
    <lineage>
        <taxon>Bacteria</taxon>
        <taxon>Pseudomonadati</taxon>
        <taxon>Nitrospirota</taxon>
        <taxon>Nitrospiria</taxon>
        <taxon>Nitrospirales</taxon>
        <taxon>Nitrospiraceae</taxon>
        <taxon>Candidatus Sulfobium</taxon>
    </lineage>
</organism>
<dbReference type="NCBIfam" id="TIGR01787">
    <property type="entry name" value="squalene_cyclas"/>
    <property type="match status" value="1"/>
</dbReference>
<dbReference type="InterPro" id="IPR032697">
    <property type="entry name" value="SQ_cyclase_N"/>
</dbReference>
<comment type="pathway">
    <text evidence="1">Secondary metabolite biosynthesis; hopanoid biosynthesis.</text>
</comment>
<gene>
    <name evidence="7" type="primary">shc</name>
    <name evidence="7" type="ORF">NBG4_220031</name>
</gene>
<reference evidence="8" key="1">
    <citation type="submission" date="2018-03" db="EMBL/GenBank/DDBJ databases">
        <authorList>
            <person name="Zecchin S."/>
        </authorList>
    </citation>
    <scope>NUCLEOTIDE SEQUENCE [LARGE SCALE GENOMIC DNA]</scope>
</reference>
<evidence type="ECO:0000256" key="3">
    <source>
        <dbReference type="ARBA" id="ARBA00022737"/>
    </source>
</evidence>
<dbReference type="EMBL" id="OUUY01000067">
    <property type="protein sequence ID" value="SPQ00398.1"/>
    <property type="molecule type" value="Genomic_DNA"/>
</dbReference>
<comment type="similarity">
    <text evidence="2">Belongs to the terpene cyclase/mutase family.</text>
</comment>
<dbReference type="Proteomes" id="UP000245125">
    <property type="component" value="Unassembled WGS sequence"/>
</dbReference>
<dbReference type="AlphaFoldDB" id="A0A2U3QG73"/>
<dbReference type="InterPro" id="IPR018333">
    <property type="entry name" value="Squalene_cyclase"/>
</dbReference>
<dbReference type="PANTHER" id="PTHR11764:SF20">
    <property type="entry name" value="LANOSTEROL SYNTHASE"/>
    <property type="match status" value="1"/>
</dbReference>
<dbReference type="EC" id="4.2.1.129" evidence="7"/>
<dbReference type="InterPro" id="IPR006400">
    <property type="entry name" value="Hopene-cyclase"/>
</dbReference>
<proteinExistence type="inferred from homology"/>
<keyword evidence="4 7" id="KW-0413">Isomerase</keyword>
<evidence type="ECO:0000256" key="2">
    <source>
        <dbReference type="ARBA" id="ARBA00009755"/>
    </source>
</evidence>
<dbReference type="Gene3D" id="1.50.10.20">
    <property type="match status" value="2"/>
</dbReference>
<evidence type="ECO:0000256" key="1">
    <source>
        <dbReference type="ARBA" id="ARBA00004999"/>
    </source>
</evidence>
<dbReference type="SUPFAM" id="SSF48239">
    <property type="entry name" value="Terpenoid cyclases/Protein prenyltransferases"/>
    <property type="match status" value="2"/>
</dbReference>
<dbReference type="UniPathway" id="UPA00337"/>